<dbReference type="InterPro" id="IPR029058">
    <property type="entry name" value="AB_hydrolase_fold"/>
</dbReference>
<evidence type="ECO:0000313" key="5">
    <source>
        <dbReference type="Proteomes" id="UP000444401"/>
    </source>
</evidence>
<evidence type="ECO:0000256" key="1">
    <source>
        <dbReference type="ARBA" id="ARBA00022801"/>
    </source>
</evidence>
<feature type="domain" description="BD-FAE-like" evidence="3">
    <location>
        <begin position="99"/>
        <end position="287"/>
    </location>
</feature>
<accession>A0ABW9UXJ6</accession>
<dbReference type="EMBL" id="WTYO01000005">
    <property type="protein sequence ID" value="MXO69544.1"/>
    <property type="molecule type" value="Genomic_DNA"/>
</dbReference>
<dbReference type="RefSeq" id="WP_160734152.1">
    <property type="nucleotide sequence ID" value="NZ_WTYO01000005.1"/>
</dbReference>
<evidence type="ECO:0000259" key="3">
    <source>
        <dbReference type="Pfam" id="PF20434"/>
    </source>
</evidence>
<evidence type="ECO:0000256" key="2">
    <source>
        <dbReference type="SAM" id="SignalP"/>
    </source>
</evidence>
<feature type="signal peptide" evidence="2">
    <location>
        <begin position="1"/>
        <end position="25"/>
    </location>
</feature>
<dbReference type="SUPFAM" id="SSF53474">
    <property type="entry name" value="alpha/beta-Hydrolases"/>
    <property type="match status" value="1"/>
</dbReference>
<name>A0ABW9UXJ6_9SPHN</name>
<keyword evidence="1" id="KW-0378">Hydrolase</keyword>
<dbReference type="InterPro" id="IPR050300">
    <property type="entry name" value="GDXG_lipolytic_enzyme"/>
</dbReference>
<proteinExistence type="predicted"/>
<dbReference type="Proteomes" id="UP000444401">
    <property type="component" value="Unassembled WGS sequence"/>
</dbReference>
<dbReference type="PANTHER" id="PTHR48081:SF6">
    <property type="entry name" value="PEPTIDASE S9 PROLYL OLIGOPEPTIDASE CATALYTIC DOMAIN-CONTAINING PROTEIN"/>
    <property type="match status" value="1"/>
</dbReference>
<organism evidence="4 5">
    <name type="scientific">Pelagerythrobacter marinus</name>
    <dbReference type="NCBI Taxonomy" id="538382"/>
    <lineage>
        <taxon>Bacteria</taxon>
        <taxon>Pseudomonadati</taxon>
        <taxon>Pseudomonadota</taxon>
        <taxon>Alphaproteobacteria</taxon>
        <taxon>Sphingomonadales</taxon>
        <taxon>Erythrobacteraceae</taxon>
        <taxon>Pelagerythrobacter</taxon>
    </lineage>
</organism>
<feature type="chain" id="PRO_5046010290" evidence="2">
    <location>
        <begin position="26"/>
        <end position="333"/>
    </location>
</feature>
<protein>
    <submittedName>
        <fullName evidence="4">Prolyl oligopeptidase family serine peptidase</fullName>
    </submittedName>
</protein>
<dbReference type="Gene3D" id="3.40.50.1820">
    <property type="entry name" value="alpha/beta hydrolase"/>
    <property type="match status" value="1"/>
</dbReference>
<keyword evidence="2" id="KW-0732">Signal</keyword>
<dbReference type="Pfam" id="PF20434">
    <property type="entry name" value="BD-FAE"/>
    <property type="match status" value="1"/>
</dbReference>
<dbReference type="InterPro" id="IPR049492">
    <property type="entry name" value="BD-FAE-like_dom"/>
</dbReference>
<dbReference type="PANTHER" id="PTHR48081">
    <property type="entry name" value="AB HYDROLASE SUPERFAMILY PROTEIN C4A8.06C"/>
    <property type="match status" value="1"/>
</dbReference>
<reference evidence="4 5" key="1">
    <citation type="submission" date="2019-12" db="EMBL/GenBank/DDBJ databases">
        <title>Genomic-based taxomic classification of the family Erythrobacteraceae.</title>
        <authorList>
            <person name="Xu L."/>
        </authorList>
    </citation>
    <scope>NUCLEOTIDE SEQUENCE [LARGE SCALE GENOMIC DNA]</scope>
    <source>
        <strain evidence="4 5">H32</strain>
    </source>
</reference>
<evidence type="ECO:0000313" key="4">
    <source>
        <dbReference type="EMBL" id="MXO69544.1"/>
    </source>
</evidence>
<keyword evidence="5" id="KW-1185">Reference proteome</keyword>
<comment type="caution">
    <text evidence="4">The sequence shown here is derived from an EMBL/GenBank/DDBJ whole genome shotgun (WGS) entry which is preliminary data.</text>
</comment>
<gene>
    <name evidence="4" type="ORF">GRI72_12010</name>
</gene>
<sequence>MNSDRRSVLGAGLTLSFLGATGLSAQTPPPSAGGALPPGLPQPVETIDLWPQGAPGMPARAPVEQVAERSTDPLVTDRAVRGIAVPRLSVFRPDRPNGAAVLLIPGGGYRHVVVDKEGYEMARWLAARGFTAFVLFYRLPYDGWAAGPHVCLADAQRAMRVIRSRHADFAIDPERVAAMGFSAGGHLCADLATRFARRVYEPVDAADRLGAKPICAAPVYPVVAMQAPHAHPGSRERLLGASPSAALEAAHSPDRNVPADAPPFFLLHAEDDDVVPVENSLILRAALKEKGIPVETHLFRHGGHGFGLRKAIGKPVAAWPELWREWARGTGLS</sequence>